<evidence type="ECO:0000256" key="8">
    <source>
        <dbReference type="ARBA" id="ARBA00023139"/>
    </source>
</evidence>
<dbReference type="Proteomes" id="UP000694501">
    <property type="component" value="Unassembled WGS sequence"/>
</dbReference>
<dbReference type="InterPro" id="IPR050979">
    <property type="entry name" value="LD-transpeptidase"/>
</dbReference>
<evidence type="ECO:0000256" key="5">
    <source>
        <dbReference type="ARBA" id="ARBA00022960"/>
    </source>
</evidence>
<keyword evidence="10" id="KW-0012">Acyltransferase</keyword>
<evidence type="ECO:0000259" key="15">
    <source>
        <dbReference type="PROSITE" id="PS52029"/>
    </source>
</evidence>
<sequence length="412" mass="44415">MERRLGGSMLVVALWALVGSGLSGCGAAQERRAPADAVRVSPADGARGVAAGESLAVTVPDGRLERVVVRREDAESLGGQRGPAERVAGRLSSDGRTWQPTSGQLLLSSRYEIRAEAVDGHGRRTVRRTTFATREPGPRLIGRFTPEDGQTVGTGMIVSLNFNHPVVDRAAVERAVTVSSEPRVPVVGHWFGNRRLDFRPREYWRPGTEVTLDLRLRDVRGARGSYGAQYKKVRFTVGRDQHSLVDADAGTLTVRRGGAHVRTVPITAGPPEFATYNGAMVISEKHTETRMNGATVGLAGEYDYPDVPHAMRLTSSGTFLHGNYWADAGVFGTQNTSHGCVGLEDVRGGSEELPAGWLFRSSLIGDVVEVRGGGGELVSPDNGLSGWNLDWPSWRAGSALDPEGRKKSTWQQ</sequence>
<dbReference type="AlphaFoldDB" id="A0A949N6D5"/>
<dbReference type="CDD" id="cd16913">
    <property type="entry name" value="YkuD_like"/>
    <property type="match status" value="1"/>
</dbReference>
<evidence type="ECO:0000256" key="6">
    <source>
        <dbReference type="ARBA" id="ARBA00022984"/>
    </source>
</evidence>
<keyword evidence="2" id="KW-1003">Cell membrane</keyword>
<organism evidence="16 17">
    <name type="scientific">Streptomyces tardus</name>
    <dbReference type="NCBI Taxonomy" id="2780544"/>
    <lineage>
        <taxon>Bacteria</taxon>
        <taxon>Bacillati</taxon>
        <taxon>Actinomycetota</taxon>
        <taxon>Actinomycetes</taxon>
        <taxon>Kitasatosporales</taxon>
        <taxon>Streptomycetaceae</taxon>
        <taxon>Streptomyces</taxon>
    </lineage>
</organism>
<name>A0A949N6D5_9ACTN</name>
<evidence type="ECO:0000256" key="2">
    <source>
        <dbReference type="ARBA" id="ARBA00022475"/>
    </source>
</evidence>
<dbReference type="PROSITE" id="PS52029">
    <property type="entry name" value="LD_TPASE"/>
    <property type="match status" value="1"/>
</dbReference>
<dbReference type="GO" id="GO:0008360">
    <property type="term" value="P:regulation of cell shape"/>
    <property type="evidence" value="ECO:0007669"/>
    <property type="project" value="UniProtKB-UniRule"/>
</dbReference>
<evidence type="ECO:0000256" key="3">
    <source>
        <dbReference type="ARBA" id="ARBA00022679"/>
    </source>
</evidence>
<dbReference type="InterPro" id="IPR005490">
    <property type="entry name" value="LD_TPept_cat_dom"/>
</dbReference>
<comment type="pathway">
    <text evidence="1 13">Cell wall biogenesis; peptidoglycan biosynthesis.</text>
</comment>
<feature type="domain" description="L,D-TPase catalytic" evidence="15">
    <location>
        <begin position="241"/>
        <end position="371"/>
    </location>
</feature>
<evidence type="ECO:0000256" key="9">
    <source>
        <dbReference type="ARBA" id="ARBA00023288"/>
    </source>
</evidence>
<dbReference type="PROSITE" id="PS51257">
    <property type="entry name" value="PROKAR_LIPOPROTEIN"/>
    <property type="match status" value="1"/>
</dbReference>
<keyword evidence="11 13" id="KW-0961">Cell wall biogenesis/degradation</keyword>
<evidence type="ECO:0000256" key="12">
    <source>
        <dbReference type="ARBA" id="ARBA00060592"/>
    </source>
</evidence>
<dbReference type="CDD" id="cd13432">
    <property type="entry name" value="LDT_IgD_like_2"/>
    <property type="match status" value="1"/>
</dbReference>
<evidence type="ECO:0000256" key="7">
    <source>
        <dbReference type="ARBA" id="ARBA00023136"/>
    </source>
</evidence>
<evidence type="ECO:0000256" key="13">
    <source>
        <dbReference type="PROSITE-ProRule" id="PRU01373"/>
    </source>
</evidence>
<proteinExistence type="predicted"/>
<feature type="active site" description="Nucleophile" evidence="13">
    <location>
        <position position="340"/>
    </location>
</feature>
<evidence type="ECO:0000256" key="14">
    <source>
        <dbReference type="SAM" id="MobiDB-lite"/>
    </source>
</evidence>
<accession>A0A949N6D5</accession>
<comment type="pathway">
    <text evidence="12">Glycan biosynthesis.</text>
</comment>
<keyword evidence="6 13" id="KW-0573">Peptidoglycan synthesis</keyword>
<evidence type="ECO:0000256" key="11">
    <source>
        <dbReference type="ARBA" id="ARBA00023316"/>
    </source>
</evidence>
<dbReference type="InterPro" id="IPR041280">
    <property type="entry name" value="Big_10"/>
</dbReference>
<protein>
    <submittedName>
        <fullName evidence="16">L,D-transpeptidase family protein</fullName>
    </submittedName>
</protein>
<evidence type="ECO:0000313" key="17">
    <source>
        <dbReference type="Proteomes" id="UP000694501"/>
    </source>
</evidence>
<keyword evidence="17" id="KW-1185">Reference proteome</keyword>
<keyword evidence="8" id="KW-0564">Palmitate</keyword>
<evidence type="ECO:0000256" key="1">
    <source>
        <dbReference type="ARBA" id="ARBA00004752"/>
    </source>
</evidence>
<dbReference type="Gene3D" id="2.60.40.3780">
    <property type="match status" value="1"/>
</dbReference>
<evidence type="ECO:0000313" key="16">
    <source>
        <dbReference type="EMBL" id="MBU7596286.1"/>
    </source>
</evidence>
<dbReference type="GO" id="GO:0071972">
    <property type="term" value="F:peptidoglycan L,D-transpeptidase activity"/>
    <property type="evidence" value="ECO:0007669"/>
    <property type="project" value="TreeGrafter"/>
</dbReference>
<dbReference type="FunFam" id="2.40.440.10:FF:000005">
    <property type="entry name" value="L,D-transpeptidase 2"/>
    <property type="match status" value="1"/>
</dbReference>
<keyword evidence="3" id="KW-0808">Transferase</keyword>
<evidence type="ECO:0000256" key="4">
    <source>
        <dbReference type="ARBA" id="ARBA00022729"/>
    </source>
</evidence>
<keyword evidence="4" id="KW-0732">Signal</keyword>
<dbReference type="GO" id="GO:0016746">
    <property type="term" value="F:acyltransferase activity"/>
    <property type="evidence" value="ECO:0007669"/>
    <property type="project" value="UniProtKB-KW"/>
</dbReference>
<feature type="region of interest" description="Disordered" evidence="14">
    <location>
        <begin position="74"/>
        <end position="99"/>
    </location>
</feature>
<dbReference type="Gene3D" id="2.60.40.3710">
    <property type="match status" value="1"/>
</dbReference>
<dbReference type="InterPro" id="IPR038063">
    <property type="entry name" value="Transpep_catalytic_dom"/>
</dbReference>
<keyword evidence="5 13" id="KW-0133">Cell shape</keyword>
<keyword evidence="9" id="KW-0449">Lipoprotein</keyword>
<reference evidence="16" key="1">
    <citation type="submission" date="2021-06" db="EMBL/GenBank/DDBJ databases">
        <title>Sequencing of actinobacteria type strains.</title>
        <authorList>
            <person name="Nguyen G.-S."/>
            <person name="Wentzel A."/>
        </authorList>
    </citation>
    <scope>NUCLEOTIDE SEQUENCE</scope>
    <source>
        <strain evidence="16">P38-E01</strain>
    </source>
</reference>
<dbReference type="SUPFAM" id="SSF141523">
    <property type="entry name" value="L,D-transpeptidase catalytic domain-like"/>
    <property type="match status" value="1"/>
</dbReference>
<evidence type="ECO:0000256" key="10">
    <source>
        <dbReference type="ARBA" id="ARBA00023315"/>
    </source>
</evidence>
<feature type="active site" description="Proton donor/acceptor" evidence="13">
    <location>
        <position position="321"/>
    </location>
</feature>
<dbReference type="EMBL" id="JAELVF020000001">
    <property type="protein sequence ID" value="MBU7596286.1"/>
    <property type="molecule type" value="Genomic_DNA"/>
</dbReference>
<dbReference type="GO" id="GO:0071555">
    <property type="term" value="P:cell wall organization"/>
    <property type="evidence" value="ECO:0007669"/>
    <property type="project" value="UniProtKB-UniRule"/>
</dbReference>
<dbReference type="GO" id="GO:0005576">
    <property type="term" value="C:extracellular region"/>
    <property type="evidence" value="ECO:0007669"/>
    <property type="project" value="TreeGrafter"/>
</dbReference>
<dbReference type="GO" id="GO:0018104">
    <property type="term" value="P:peptidoglycan-protein cross-linking"/>
    <property type="evidence" value="ECO:0007669"/>
    <property type="project" value="TreeGrafter"/>
</dbReference>
<dbReference type="RefSeq" id="WP_211041828.1">
    <property type="nucleotide sequence ID" value="NZ_JAELVF020000001.1"/>
</dbReference>
<dbReference type="Pfam" id="PF17964">
    <property type="entry name" value="Big_10"/>
    <property type="match status" value="1"/>
</dbReference>
<keyword evidence="7" id="KW-0472">Membrane</keyword>
<dbReference type="PANTHER" id="PTHR30582">
    <property type="entry name" value="L,D-TRANSPEPTIDASE"/>
    <property type="match status" value="1"/>
</dbReference>
<dbReference type="PANTHER" id="PTHR30582:SF2">
    <property type="entry name" value="L,D-TRANSPEPTIDASE YCIB-RELATED"/>
    <property type="match status" value="1"/>
</dbReference>
<gene>
    <name evidence="16" type="ORF">JGS22_001190</name>
</gene>
<comment type="caution">
    <text evidence="16">The sequence shown here is derived from an EMBL/GenBank/DDBJ whole genome shotgun (WGS) entry which is preliminary data.</text>
</comment>
<dbReference type="Gene3D" id="2.40.440.10">
    <property type="entry name" value="L,D-transpeptidase catalytic domain-like"/>
    <property type="match status" value="1"/>
</dbReference>
<dbReference type="Pfam" id="PF03734">
    <property type="entry name" value="YkuD"/>
    <property type="match status" value="1"/>
</dbReference>